<proteinExistence type="predicted"/>
<sequence length="150" mass="16607">IKINSGGSGVIYKSEFKCCKITIALKRLKDSIQNQHFNSEVGAGVLFSEYNEELNVGLVMEGTAMREKPVMQQLSERVVDGKNLDKRAIPEDSLVSPERGERAWETVRLVRSIGSGPPVFRGKGTVGIREPATWTLSLSSERLVWAVEDT</sequence>
<protein>
    <submittedName>
        <fullName evidence="1">17824_t:CDS:1</fullName>
    </submittedName>
</protein>
<dbReference type="EMBL" id="CAJVPW010001799">
    <property type="protein sequence ID" value="CAG8492235.1"/>
    <property type="molecule type" value="Genomic_DNA"/>
</dbReference>
<comment type="caution">
    <text evidence="1">The sequence shown here is derived from an EMBL/GenBank/DDBJ whole genome shotgun (WGS) entry which is preliminary data.</text>
</comment>
<evidence type="ECO:0000313" key="2">
    <source>
        <dbReference type="Proteomes" id="UP000789366"/>
    </source>
</evidence>
<feature type="non-terminal residue" evidence="1">
    <location>
        <position position="1"/>
    </location>
</feature>
<reference evidence="1" key="1">
    <citation type="submission" date="2021-06" db="EMBL/GenBank/DDBJ databases">
        <authorList>
            <person name="Kallberg Y."/>
            <person name="Tangrot J."/>
            <person name="Rosling A."/>
        </authorList>
    </citation>
    <scope>NUCLEOTIDE SEQUENCE</scope>
    <source>
        <strain evidence="1">28 12/20/2015</strain>
    </source>
</reference>
<name>A0ACA9KTP3_9GLOM</name>
<evidence type="ECO:0000313" key="1">
    <source>
        <dbReference type="EMBL" id="CAG8492235.1"/>
    </source>
</evidence>
<dbReference type="Proteomes" id="UP000789366">
    <property type="component" value="Unassembled WGS sequence"/>
</dbReference>
<accession>A0ACA9KTP3</accession>
<organism evidence="1 2">
    <name type="scientific">Cetraspora pellucida</name>
    <dbReference type="NCBI Taxonomy" id="1433469"/>
    <lineage>
        <taxon>Eukaryota</taxon>
        <taxon>Fungi</taxon>
        <taxon>Fungi incertae sedis</taxon>
        <taxon>Mucoromycota</taxon>
        <taxon>Glomeromycotina</taxon>
        <taxon>Glomeromycetes</taxon>
        <taxon>Diversisporales</taxon>
        <taxon>Gigasporaceae</taxon>
        <taxon>Cetraspora</taxon>
    </lineage>
</organism>
<gene>
    <name evidence="1" type="ORF">SPELUC_LOCUS2610</name>
</gene>
<keyword evidence="2" id="KW-1185">Reference proteome</keyword>